<dbReference type="PROSITE" id="PS50157">
    <property type="entry name" value="ZINC_FINGER_C2H2_2"/>
    <property type="match status" value="1"/>
</dbReference>
<dbReference type="Gene3D" id="3.30.160.60">
    <property type="entry name" value="Classic Zinc Finger"/>
    <property type="match status" value="1"/>
</dbReference>
<feature type="compositionally biased region" description="Low complexity" evidence="5">
    <location>
        <begin position="99"/>
        <end position="127"/>
    </location>
</feature>
<dbReference type="Proteomes" id="UP000515135">
    <property type="component" value="Unplaced"/>
</dbReference>
<dbReference type="GO" id="GO:0008270">
    <property type="term" value="F:zinc ion binding"/>
    <property type="evidence" value="ECO:0007669"/>
    <property type="project" value="UniProtKB-KW"/>
</dbReference>
<feature type="compositionally biased region" description="Acidic residues" evidence="5">
    <location>
        <begin position="128"/>
        <end position="138"/>
    </location>
</feature>
<reference evidence="8" key="1">
    <citation type="submission" date="2025-08" db="UniProtKB">
        <authorList>
            <consortium name="RefSeq"/>
        </authorList>
    </citation>
    <scope>IDENTIFICATION</scope>
    <source>
        <tissue evidence="8">Gonad</tissue>
    </source>
</reference>
<protein>
    <submittedName>
        <fullName evidence="8">Uncharacterized protein LOC109464030</fullName>
    </submittedName>
</protein>
<dbReference type="AlphaFoldDB" id="A0A6P4XIY5"/>
<dbReference type="FunFam" id="3.30.160.60:FF:000065">
    <property type="entry name" value="B-cell CLL/lymphoma 6, member B"/>
    <property type="match status" value="1"/>
</dbReference>
<evidence type="ECO:0000256" key="2">
    <source>
        <dbReference type="ARBA" id="ARBA00022771"/>
    </source>
</evidence>
<evidence type="ECO:0000256" key="4">
    <source>
        <dbReference type="PROSITE-ProRule" id="PRU00042"/>
    </source>
</evidence>
<feature type="compositionally biased region" description="Basic and acidic residues" evidence="5">
    <location>
        <begin position="58"/>
        <end position="69"/>
    </location>
</feature>
<evidence type="ECO:0000256" key="5">
    <source>
        <dbReference type="SAM" id="MobiDB-lite"/>
    </source>
</evidence>
<keyword evidence="2 4" id="KW-0863">Zinc-finger</keyword>
<evidence type="ECO:0000259" key="6">
    <source>
        <dbReference type="PROSITE" id="PS50157"/>
    </source>
</evidence>
<evidence type="ECO:0000256" key="1">
    <source>
        <dbReference type="ARBA" id="ARBA00022723"/>
    </source>
</evidence>
<evidence type="ECO:0000256" key="3">
    <source>
        <dbReference type="ARBA" id="ARBA00022833"/>
    </source>
</evidence>
<evidence type="ECO:0000313" key="8">
    <source>
        <dbReference type="RefSeq" id="XP_019616510.1"/>
    </source>
</evidence>
<sequence length="211" mass="23866">MPHACDICGKEFSRKANLVRHRDTIRGDVTDMPSGEEILDAETGQNRSADIFDDTDNSSEKATTEHDTESLESSEEEVSMLSQEDVSEDESVKDSWEAESTTQTDSDQSGSESDASSTVSSNSSFSGESEEYGYDSGDEEEWTLYRDWSIPLKHEPGDVPQRVIKETKRAGKTFYLVEFAAMPRYGYNIEYSKRWVPEQTLMKKYGYLVLK</sequence>
<dbReference type="KEGG" id="bbel:109464030"/>
<feature type="region of interest" description="Disordered" evidence="5">
    <location>
        <begin position="27"/>
        <end position="138"/>
    </location>
</feature>
<dbReference type="GeneID" id="109464030"/>
<gene>
    <name evidence="8" type="primary">LOC109464030</name>
</gene>
<name>A0A6P4XIY5_BRABE</name>
<dbReference type="SUPFAM" id="SSF57667">
    <property type="entry name" value="beta-beta-alpha zinc fingers"/>
    <property type="match status" value="1"/>
</dbReference>
<keyword evidence="1" id="KW-0479">Metal-binding</keyword>
<accession>A0A6P4XIY5</accession>
<feature type="domain" description="C2H2-type" evidence="6">
    <location>
        <begin position="3"/>
        <end position="30"/>
    </location>
</feature>
<dbReference type="RefSeq" id="XP_019616510.1">
    <property type="nucleotide sequence ID" value="XM_019760951.1"/>
</dbReference>
<evidence type="ECO:0000313" key="7">
    <source>
        <dbReference type="Proteomes" id="UP000515135"/>
    </source>
</evidence>
<organism evidence="7 8">
    <name type="scientific">Branchiostoma belcheri</name>
    <name type="common">Amphioxus</name>
    <dbReference type="NCBI Taxonomy" id="7741"/>
    <lineage>
        <taxon>Eukaryota</taxon>
        <taxon>Metazoa</taxon>
        <taxon>Chordata</taxon>
        <taxon>Cephalochordata</taxon>
        <taxon>Leptocardii</taxon>
        <taxon>Amphioxiformes</taxon>
        <taxon>Branchiostomatidae</taxon>
        <taxon>Branchiostoma</taxon>
    </lineage>
</organism>
<dbReference type="InterPro" id="IPR013087">
    <property type="entry name" value="Znf_C2H2_type"/>
</dbReference>
<keyword evidence="3" id="KW-0862">Zinc</keyword>
<proteinExistence type="predicted"/>
<keyword evidence="7" id="KW-1185">Reference proteome</keyword>
<dbReference type="InterPro" id="IPR036236">
    <property type="entry name" value="Znf_C2H2_sf"/>
</dbReference>
<dbReference type="OrthoDB" id="10113346at2759"/>